<evidence type="ECO:0000256" key="6">
    <source>
        <dbReference type="SAM" id="Phobius"/>
    </source>
</evidence>
<evidence type="ECO:0000256" key="3">
    <source>
        <dbReference type="ARBA" id="ARBA00022692"/>
    </source>
</evidence>
<evidence type="ECO:0000256" key="5">
    <source>
        <dbReference type="ARBA" id="ARBA00023136"/>
    </source>
</evidence>
<dbReference type="AlphaFoldDB" id="A0A2T5GCY4"/>
<dbReference type="InterPro" id="IPR049783">
    <property type="entry name" value="ABC_perm_TupB-like"/>
</dbReference>
<feature type="transmembrane region" description="Helical" evidence="6">
    <location>
        <begin position="32"/>
        <end position="51"/>
    </location>
</feature>
<dbReference type="RefSeq" id="WP_272999836.1">
    <property type="nucleotide sequence ID" value="NZ_PEBV01000007.1"/>
</dbReference>
<proteinExistence type="predicted"/>
<feature type="transmembrane region" description="Helical" evidence="6">
    <location>
        <begin position="63"/>
        <end position="86"/>
    </location>
</feature>
<evidence type="ECO:0000256" key="2">
    <source>
        <dbReference type="ARBA" id="ARBA00022448"/>
    </source>
</evidence>
<evidence type="ECO:0000313" key="9">
    <source>
        <dbReference type="Proteomes" id="UP000244180"/>
    </source>
</evidence>
<feature type="transmembrane region" description="Helical" evidence="6">
    <location>
        <begin position="155"/>
        <end position="178"/>
    </location>
</feature>
<organism evidence="8 9">
    <name type="scientific">Hydrogenibacillus schlegelii</name>
    <name type="common">Bacillus schlegelii</name>
    <dbReference type="NCBI Taxonomy" id="1484"/>
    <lineage>
        <taxon>Bacteria</taxon>
        <taxon>Bacillati</taxon>
        <taxon>Bacillota</taxon>
        <taxon>Bacilli</taxon>
        <taxon>Bacillales</taxon>
        <taxon>Bacillales Family X. Incertae Sedis</taxon>
        <taxon>Hydrogenibacillus</taxon>
    </lineage>
</organism>
<dbReference type="CDD" id="cd06261">
    <property type="entry name" value="TM_PBP2"/>
    <property type="match status" value="1"/>
</dbReference>
<dbReference type="PANTHER" id="PTHR43632">
    <property type="entry name" value="PERMEASE COMPONENT OF TUNGSTATE ABC TRANSPORTER"/>
    <property type="match status" value="1"/>
</dbReference>
<dbReference type="GO" id="GO:0016020">
    <property type="term" value="C:membrane"/>
    <property type="evidence" value="ECO:0007669"/>
    <property type="project" value="UniProtKB-SubCell"/>
</dbReference>
<name>A0A2T5GCY4_HYDSH</name>
<dbReference type="GO" id="GO:0055085">
    <property type="term" value="P:transmembrane transport"/>
    <property type="evidence" value="ECO:0007669"/>
    <property type="project" value="InterPro"/>
</dbReference>
<dbReference type="PROSITE" id="PS50928">
    <property type="entry name" value="ABC_TM1"/>
    <property type="match status" value="1"/>
</dbReference>
<evidence type="ECO:0000256" key="4">
    <source>
        <dbReference type="ARBA" id="ARBA00022989"/>
    </source>
</evidence>
<comment type="caution">
    <text evidence="8">The sequence shown here is derived from an EMBL/GenBank/DDBJ whole genome shotgun (WGS) entry which is preliminary data.</text>
</comment>
<keyword evidence="3 6" id="KW-0812">Transmembrane</keyword>
<feature type="transmembrane region" description="Helical" evidence="6">
    <location>
        <begin position="98"/>
        <end position="123"/>
    </location>
</feature>
<dbReference type="EMBL" id="PEBV01000007">
    <property type="protein sequence ID" value="PTQ54044.1"/>
    <property type="molecule type" value="Genomic_DNA"/>
</dbReference>
<evidence type="ECO:0000259" key="7">
    <source>
        <dbReference type="PROSITE" id="PS50928"/>
    </source>
</evidence>
<dbReference type="Proteomes" id="UP000244180">
    <property type="component" value="Unassembled WGS sequence"/>
</dbReference>
<gene>
    <name evidence="8" type="ORF">HSCHL_0898</name>
</gene>
<accession>A0A2T5GCY4</accession>
<reference evidence="8 9" key="1">
    <citation type="submission" date="2017-08" db="EMBL/GenBank/DDBJ databases">
        <title>Burning lignite coal seam in the remote Altai Mountains harbors a hydrogen-driven thermophilic microbial community.</title>
        <authorList>
            <person name="Kadnikov V.V."/>
            <person name="Mardanov A.V."/>
            <person name="Ivasenko D."/>
            <person name="Beletsky A.V."/>
            <person name="Karnachuk O.V."/>
            <person name="Ravin N.V."/>
        </authorList>
    </citation>
    <scope>NUCLEOTIDE SEQUENCE [LARGE SCALE GENOMIC DNA]</scope>
    <source>
        <strain evidence="8">AL33</strain>
    </source>
</reference>
<dbReference type="InterPro" id="IPR035906">
    <property type="entry name" value="MetI-like_sf"/>
</dbReference>
<dbReference type="InterPro" id="IPR000515">
    <property type="entry name" value="MetI-like"/>
</dbReference>
<keyword evidence="5 6" id="KW-0472">Membrane</keyword>
<feature type="transmembrane region" description="Helical" evidence="6">
    <location>
        <begin position="130"/>
        <end position="149"/>
    </location>
</feature>
<dbReference type="PANTHER" id="PTHR43632:SF1">
    <property type="entry name" value="PERMEASE COMPONENT OF TUNGSTATE ABC TRANSPORTER"/>
    <property type="match status" value="1"/>
</dbReference>
<dbReference type="Gene3D" id="1.10.3720.10">
    <property type="entry name" value="MetI-like"/>
    <property type="match status" value="1"/>
</dbReference>
<dbReference type="NCBIfam" id="NF038017">
    <property type="entry name" value="ABC_perm1"/>
    <property type="match status" value="1"/>
</dbReference>
<evidence type="ECO:0000256" key="1">
    <source>
        <dbReference type="ARBA" id="ARBA00004141"/>
    </source>
</evidence>
<feature type="transmembrane region" description="Helical" evidence="6">
    <location>
        <begin position="204"/>
        <end position="225"/>
    </location>
</feature>
<comment type="subcellular location">
    <subcellularLocation>
        <location evidence="1">Membrane</location>
        <topology evidence="1">Multi-pass membrane protein</topology>
    </subcellularLocation>
</comment>
<keyword evidence="4 6" id="KW-1133">Transmembrane helix</keyword>
<evidence type="ECO:0000313" key="8">
    <source>
        <dbReference type="EMBL" id="PTQ54044.1"/>
    </source>
</evidence>
<sequence length="240" mass="25500">MDLIGIALREAWGLVRSGDAELWEIMALSLRLAGWTMGLTLLLGLPAGLFLGFGRFPGRRPLLFLAHVGMGLPPTVVGLWVALLFWRSGPLGELRWIYTPRAMVVAEVILTLPIVVALVATAIESRRAKLLPLLLSLGATPLQMLWLTLREIRLSLLTAVMAGFGRVFSEVGAAMMVGGNIKGETRTMTTAIVLEVSKGQFDRALALSFVLLGVSLAITLLLTAVQRAGGGEGEGGGGMG</sequence>
<protein>
    <submittedName>
        <fullName evidence="8">ABC-type tungstate transport system, permease protein</fullName>
    </submittedName>
</protein>
<dbReference type="SUPFAM" id="SSF161098">
    <property type="entry name" value="MetI-like"/>
    <property type="match status" value="1"/>
</dbReference>
<feature type="domain" description="ABC transmembrane type-1" evidence="7">
    <location>
        <begin position="26"/>
        <end position="222"/>
    </location>
</feature>
<keyword evidence="2" id="KW-0813">Transport</keyword>